<evidence type="ECO:0000256" key="4">
    <source>
        <dbReference type="ARBA" id="ARBA00022679"/>
    </source>
</evidence>
<keyword evidence="3" id="KW-0328">Glycosyltransferase</keyword>
<evidence type="ECO:0000256" key="7">
    <source>
        <dbReference type="ARBA" id="ARBA00022984"/>
    </source>
</evidence>
<evidence type="ECO:0000256" key="5">
    <source>
        <dbReference type="ARBA" id="ARBA00022801"/>
    </source>
</evidence>
<feature type="active site" description="Nucleophile" evidence="9">
    <location>
        <position position="193"/>
    </location>
</feature>
<dbReference type="InterPro" id="IPR005490">
    <property type="entry name" value="LD_TPept_cat_dom"/>
</dbReference>
<dbReference type="PANTHER" id="PTHR30582">
    <property type="entry name" value="L,D-TRANSPEPTIDASE"/>
    <property type="match status" value="1"/>
</dbReference>
<dbReference type="STRING" id="46914.JP75_19160"/>
<dbReference type="SUPFAM" id="SSF141523">
    <property type="entry name" value="L,D-transpeptidase catalytic domain-like"/>
    <property type="match status" value="1"/>
</dbReference>
<dbReference type="GO" id="GO:0071972">
    <property type="term" value="F:peptidoglycan L,D-transpeptidase activity"/>
    <property type="evidence" value="ECO:0007669"/>
    <property type="project" value="TreeGrafter"/>
</dbReference>
<accession>A0A087LYM1</accession>
<feature type="domain" description="L,D-TPase catalytic" evidence="11">
    <location>
        <begin position="80"/>
        <end position="217"/>
    </location>
</feature>
<evidence type="ECO:0000256" key="10">
    <source>
        <dbReference type="SAM" id="SignalP"/>
    </source>
</evidence>
<dbReference type="FunFam" id="2.40.440.10:FF:000002">
    <property type="entry name" value="L,D-transpeptidase ErfK/SrfK"/>
    <property type="match status" value="1"/>
</dbReference>
<name>A0A087LYM1_9HYPH</name>
<feature type="signal peptide" evidence="10">
    <location>
        <begin position="1"/>
        <end position="20"/>
    </location>
</feature>
<comment type="similarity">
    <text evidence="2">Belongs to the YkuD family.</text>
</comment>
<dbReference type="Proteomes" id="UP000028981">
    <property type="component" value="Unassembled WGS sequence"/>
</dbReference>
<evidence type="ECO:0000256" key="9">
    <source>
        <dbReference type="PROSITE-ProRule" id="PRU01373"/>
    </source>
</evidence>
<comment type="pathway">
    <text evidence="1 9">Cell wall biogenesis; peptidoglycan biosynthesis.</text>
</comment>
<dbReference type="PROSITE" id="PS51257">
    <property type="entry name" value="PROKAR_LIPOPROTEIN"/>
    <property type="match status" value="1"/>
</dbReference>
<dbReference type="Gene3D" id="2.40.440.10">
    <property type="entry name" value="L,D-transpeptidase catalytic domain-like"/>
    <property type="match status" value="1"/>
</dbReference>
<dbReference type="EMBL" id="JQGC01000020">
    <property type="protein sequence ID" value="KFL29724.1"/>
    <property type="molecule type" value="Genomic_DNA"/>
</dbReference>
<dbReference type="GO" id="GO:0008360">
    <property type="term" value="P:regulation of cell shape"/>
    <property type="evidence" value="ECO:0007669"/>
    <property type="project" value="UniProtKB-UniRule"/>
</dbReference>
<sequence>MNLLRIRDFALVAATASLLAACATTAPIQQTAAPLINSADAMRYAAPLNEKFPVAPIDVAKVDPQYLRQIVDFPTSEPPGTVVVDTTSRFLYLVQEDGKALRYGVGVGKEGLEFKGTANIALKREWPRWTPTQDMIKREPERYAQWSGGMEGGAENPLGPRALYLFKDGKDTLFRIHGTTQPETIGTAVSSGCIRLMNQDVIDLYGRVPQGANVVVL</sequence>
<organism evidence="12 13">
    <name type="scientific">Devosia riboflavina</name>
    <dbReference type="NCBI Taxonomy" id="46914"/>
    <lineage>
        <taxon>Bacteria</taxon>
        <taxon>Pseudomonadati</taxon>
        <taxon>Pseudomonadota</taxon>
        <taxon>Alphaproteobacteria</taxon>
        <taxon>Hyphomicrobiales</taxon>
        <taxon>Devosiaceae</taxon>
        <taxon>Devosia</taxon>
    </lineage>
</organism>
<proteinExistence type="inferred from homology"/>
<reference evidence="12 13" key="1">
    <citation type="submission" date="2014-08" db="EMBL/GenBank/DDBJ databases">
        <authorList>
            <person name="Hassan Y.I."/>
            <person name="Lepp D."/>
            <person name="Zhou T."/>
        </authorList>
    </citation>
    <scope>NUCLEOTIDE SEQUENCE [LARGE SCALE GENOMIC DNA]</scope>
    <source>
        <strain evidence="12 13">IFO13584</strain>
    </source>
</reference>
<dbReference type="PANTHER" id="PTHR30582:SF24">
    <property type="entry name" value="L,D-TRANSPEPTIDASE ERFK_SRFK-RELATED"/>
    <property type="match status" value="1"/>
</dbReference>
<evidence type="ECO:0000256" key="2">
    <source>
        <dbReference type="ARBA" id="ARBA00005992"/>
    </source>
</evidence>
<dbReference type="GO" id="GO:0018104">
    <property type="term" value="P:peptidoglycan-protein cross-linking"/>
    <property type="evidence" value="ECO:0007669"/>
    <property type="project" value="TreeGrafter"/>
</dbReference>
<comment type="caution">
    <text evidence="12">The sequence shown here is derived from an EMBL/GenBank/DDBJ whole genome shotgun (WGS) entry which is preliminary data.</text>
</comment>
<dbReference type="PROSITE" id="PS52029">
    <property type="entry name" value="LD_TPASE"/>
    <property type="match status" value="1"/>
</dbReference>
<evidence type="ECO:0000313" key="13">
    <source>
        <dbReference type="Proteomes" id="UP000028981"/>
    </source>
</evidence>
<dbReference type="GO" id="GO:0016757">
    <property type="term" value="F:glycosyltransferase activity"/>
    <property type="evidence" value="ECO:0007669"/>
    <property type="project" value="UniProtKB-KW"/>
</dbReference>
<feature type="chain" id="PRO_5001825709" description="L,D-TPase catalytic domain-containing protein" evidence="10">
    <location>
        <begin position="21"/>
        <end position="217"/>
    </location>
</feature>
<dbReference type="AlphaFoldDB" id="A0A087LYM1"/>
<dbReference type="Pfam" id="PF03734">
    <property type="entry name" value="YkuD"/>
    <property type="match status" value="1"/>
</dbReference>
<keyword evidence="6 9" id="KW-0133">Cell shape</keyword>
<dbReference type="GO" id="GO:0005576">
    <property type="term" value="C:extracellular region"/>
    <property type="evidence" value="ECO:0007669"/>
    <property type="project" value="TreeGrafter"/>
</dbReference>
<keyword evidence="13" id="KW-1185">Reference proteome</keyword>
<keyword evidence="8 9" id="KW-0961">Cell wall biogenesis/degradation</keyword>
<evidence type="ECO:0000256" key="8">
    <source>
        <dbReference type="ARBA" id="ARBA00023316"/>
    </source>
</evidence>
<protein>
    <recommendedName>
        <fullName evidence="11">L,D-TPase catalytic domain-containing protein</fullName>
    </recommendedName>
</protein>
<keyword evidence="5" id="KW-0378">Hydrolase</keyword>
<evidence type="ECO:0000313" key="12">
    <source>
        <dbReference type="EMBL" id="KFL29724.1"/>
    </source>
</evidence>
<feature type="active site" description="Proton donor/acceptor" evidence="9">
    <location>
        <position position="177"/>
    </location>
</feature>
<keyword evidence="4" id="KW-0808">Transferase</keyword>
<evidence type="ECO:0000259" key="11">
    <source>
        <dbReference type="PROSITE" id="PS52029"/>
    </source>
</evidence>
<dbReference type="InterPro" id="IPR038063">
    <property type="entry name" value="Transpep_catalytic_dom"/>
</dbReference>
<dbReference type="CDD" id="cd16913">
    <property type="entry name" value="YkuD_like"/>
    <property type="match status" value="1"/>
</dbReference>
<evidence type="ECO:0000256" key="3">
    <source>
        <dbReference type="ARBA" id="ARBA00022676"/>
    </source>
</evidence>
<keyword evidence="7 9" id="KW-0573">Peptidoglycan synthesis</keyword>
<dbReference type="InterPro" id="IPR050979">
    <property type="entry name" value="LD-transpeptidase"/>
</dbReference>
<gene>
    <name evidence="12" type="ORF">JP75_19160</name>
</gene>
<keyword evidence="10" id="KW-0732">Signal</keyword>
<evidence type="ECO:0000256" key="6">
    <source>
        <dbReference type="ARBA" id="ARBA00022960"/>
    </source>
</evidence>
<dbReference type="RefSeq" id="WP_035085976.1">
    <property type="nucleotide sequence ID" value="NZ_JQGC01000020.1"/>
</dbReference>
<evidence type="ECO:0000256" key="1">
    <source>
        <dbReference type="ARBA" id="ARBA00004752"/>
    </source>
</evidence>
<dbReference type="UniPathway" id="UPA00219"/>
<dbReference type="OrthoDB" id="8478453at2"/>
<dbReference type="GO" id="GO:0071555">
    <property type="term" value="P:cell wall organization"/>
    <property type="evidence" value="ECO:0007669"/>
    <property type="project" value="UniProtKB-UniRule"/>
</dbReference>